<dbReference type="STRING" id="398673.A0A2P5A2F2"/>
<accession>A0A2P5A2F2</accession>
<feature type="compositionally biased region" description="Gly residues" evidence="1">
    <location>
        <begin position="19"/>
        <end position="37"/>
    </location>
</feature>
<dbReference type="PANTHER" id="PTHR39477">
    <property type="entry name" value="CHROMOSOME 8, WHOLE GENOME SHOTGUN SEQUENCE"/>
    <property type="match status" value="1"/>
</dbReference>
<dbReference type="Pfam" id="PF24845">
    <property type="entry name" value="DUF7721"/>
    <property type="match status" value="1"/>
</dbReference>
<dbReference type="Proteomes" id="UP000054821">
    <property type="component" value="Unassembled WGS sequence"/>
</dbReference>
<dbReference type="RefSeq" id="XP_024406708.1">
    <property type="nucleotide sequence ID" value="XM_024548493.1"/>
</dbReference>
<feature type="region of interest" description="Disordered" evidence="1">
    <location>
        <begin position="1"/>
        <end position="42"/>
    </location>
</feature>
<dbReference type="PANTHER" id="PTHR39477:SF1">
    <property type="entry name" value="BETA-FLANKING PROTEIN"/>
    <property type="match status" value="1"/>
</dbReference>
<comment type="caution">
    <text evidence="3">The sequence shown here is derived from an EMBL/GenBank/DDBJ whole genome shotgun (WGS) entry which is preliminary data.</text>
</comment>
<evidence type="ECO:0000259" key="2">
    <source>
        <dbReference type="Pfam" id="PF24845"/>
    </source>
</evidence>
<organism evidence="3 4">
    <name type="scientific">Trichoderma gamsii</name>
    <dbReference type="NCBI Taxonomy" id="398673"/>
    <lineage>
        <taxon>Eukaryota</taxon>
        <taxon>Fungi</taxon>
        <taxon>Dikarya</taxon>
        <taxon>Ascomycota</taxon>
        <taxon>Pezizomycotina</taxon>
        <taxon>Sordariomycetes</taxon>
        <taxon>Hypocreomycetidae</taxon>
        <taxon>Hypocreales</taxon>
        <taxon>Hypocreaceae</taxon>
        <taxon>Trichoderma</taxon>
    </lineage>
</organism>
<reference evidence="3 4" key="1">
    <citation type="journal article" date="2016" name="Genome Announc.">
        <title>Draft Whole-Genome Sequence of Trichoderma gamsii T6085, a Promising Biocontrol Agent of Fusarium Head Blight on Wheat.</title>
        <authorList>
            <person name="Baroncelli R."/>
            <person name="Zapparata A."/>
            <person name="Piaggeschi G."/>
            <person name="Sarrocco S."/>
            <person name="Vannacci G."/>
        </authorList>
    </citation>
    <scope>NUCLEOTIDE SEQUENCE [LARGE SCALE GENOMIC DNA]</scope>
    <source>
        <strain evidence="3 4">T6085</strain>
    </source>
</reference>
<gene>
    <name evidence="3" type="ORF">TGAM01_v200142</name>
</gene>
<feature type="domain" description="DUF7721" evidence="2">
    <location>
        <begin position="71"/>
        <end position="151"/>
    </location>
</feature>
<name>A0A2P5A2F2_9HYPO</name>
<protein>
    <recommendedName>
        <fullName evidence="2">DUF7721 domain-containing protein</fullName>
    </recommendedName>
</protein>
<proteinExistence type="predicted"/>
<evidence type="ECO:0000313" key="4">
    <source>
        <dbReference type="Proteomes" id="UP000054821"/>
    </source>
</evidence>
<dbReference type="AlphaFoldDB" id="A0A2P5A2F2"/>
<dbReference type="EMBL" id="JPDN02000001">
    <property type="protein sequence ID" value="PON30722.1"/>
    <property type="molecule type" value="Genomic_DNA"/>
</dbReference>
<sequence>MDSLINAGKEYLSEQLSGSGSGSHQGQGQGQGQGGHLPPGNILTRSSILYTDAYGGAYPAGGDFHHEDEELRTAHQQASQYAGSSGNSEIFSSVINSISQKKGHLANSDIDEQEAIRKHQETYSQDTSDLSSNSLGSAAAMQALKKFTQGETGGNQSQGAFLGLALSEASKLFDAKAANGQVASDASKESVIQQAGEMAMKMYFKSQGGSNQGGGASQLLSLASKFF</sequence>
<dbReference type="GeneID" id="29984679"/>
<evidence type="ECO:0000313" key="3">
    <source>
        <dbReference type="EMBL" id="PON30722.1"/>
    </source>
</evidence>
<evidence type="ECO:0000256" key="1">
    <source>
        <dbReference type="SAM" id="MobiDB-lite"/>
    </source>
</evidence>
<dbReference type="InterPro" id="IPR056138">
    <property type="entry name" value="DUF7721"/>
</dbReference>
<keyword evidence="4" id="KW-1185">Reference proteome</keyword>